<dbReference type="EMBL" id="QGKW02001660">
    <property type="protein sequence ID" value="KAF2578811.1"/>
    <property type="molecule type" value="Genomic_DNA"/>
</dbReference>
<organism evidence="2 3">
    <name type="scientific">Brassica cretica</name>
    <name type="common">Mustard</name>
    <dbReference type="NCBI Taxonomy" id="69181"/>
    <lineage>
        <taxon>Eukaryota</taxon>
        <taxon>Viridiplantae</taxon>
        <taxon>Streptophyta</taxon>
        <taxon>Embryophyta</taxon>
        <taxon>Tracheophyta</taxon>
        <taxon>Spermatophyta</taxon>
        <taxon>Magnoliopsida</taxon>
        <taxon>eudicotyledons</taxon>
        <taxon>Gunneridae</taxon>
        <taxon>Pentapetalae</taxon>
        <taxon>rosids</taxon>
        <taxon>malvids</taxon>
        <taxon>Brassicales</taxon>
        <taxon>Brassicaceae</taxon>
        <taxon>Brassiceae</taxon>
        <taxon>Brassica</taxon>
    </lineage>
</organism>
<sequence length="110" mass="11513">MARPISIAAPADGARTTPNTSAGSVGDRPRGDDVDSSTHRHRRRVLEGINSVDSNSSSSGLPPQVRVPGEGTSQVDPSVCLPGVQEVSSLAFSYDNEVSILDNLERLASI</sequence>
<reference evidence="2" key="1">
    <citation type="submission" date="2019-12" db="EMBL/GenBank/DDBJ databases">
        <title>Genome sequencing and annotation of Brassica cretica.</title>
        <authorList>
            <person name="Studholme D.J."/>
            <person name="Sarris P.F."/>
        </authorList>
    </citation>
    <scope>NUCLEOTIDE SEQUENCE</scope>
    <source>
        <strain evidence="2">PFS-001/15</strain>
        <tissue evidence="2">Leaf</tissue>
    </source>
</reference>
<dbReference type="AlphaFoldDB" id="A0A8S9J980"/>
<comment type="caution">
    <text evidence="2">The sequence shown here is derived from an EMBL/GenBank/DDBJ whole genome shotgun (WGS) entry which is preliminary data.</text>
</comment>
<evidence type="ECO:0000313" key="3">
    <source>
        <dbReference type="Proteomes" id="UP000712281"/>
    </source>
</evidence>
<accession>A0A8S9J980</accession>
<feature type="compositionally biased region" description="Basic and acidic residues" evidence="1">
    <location>
        <begin position="27"/>
        <end position="38"/>
    </location>
</feature>
<protein>
    <submittedName>
        <fullName evidence="2">Uncharacterized protein</fullName>
    </submittedName>
</protein>
<evidence type="ECO:0000313" key="2">
    <source>
        <dbReference type="EMBL" id="KAF2578811.1"/>
    </source>
</evidence>
<feature type="region of interest" description="Disordered" evidence="1">
    <location>
        <begin position="1"/>
        <end position="76"/>
    </location>
</feature>
<evidence type="ECO:0000256" key="1">
    <source>
        <dbReference type="SAM" id="MobiDB-lite"/>
    </source>
</evidence>
<name>A0A8S9J980_BRACR</name>
<gene>
    <name evidence="2" type="ORF">F2Q68_00004177</name>
</gene>
<dbReference type="Proteomes" id="UP000712281">
    <property type="component" value="Unassembled WGS sequence"/>
</dbReference>
<feature type="compositionally biased region" description="Low complexity" evidence="1">
    <location>
        <begin position="50"/>
        <end position="59"/>
    </location>
</feature>
<proteinExistence type="predicted"/>